<accession>A0A437QWU6</accession>
<comment type="similarity">
    <text evidence="1">Belongs to the UPF0337 (CsbD) family.</text>
</comment>
<organism evidence="3 4">
    <name type="scientific">Hwanghaeella grinnelliae</name>
    <dbReference type="NCBI Taxonomy" id="2500179"/>
    <lineage>
        <taxon>Bacteria</taxon>
        <taxon>Pseudomonadati</taxon>
        <taxon>Pseudomonadota</taxon>
        <taxon>Alphaproteobacteria</taxon>
        <taxon>Rhodospirillales</taxon>
        <taxon>Rhodospirillaceae</taxon>
        <taxon>Hwanghaeella</taxon>
    </lineage>
</organism>
<dbReference type="InterPro" id="IPR008462">
    <property type="entry name" value="CsbD"/>
</dbReference>
<evidence type="ECO:0000259" key="2">
    <source>
        <dbReference type="Pfam" id="PF05532"/>
    </source>
</evidence>
<evidence type="ECO:0000313" key="3">
    <source>
        <dbReference type="EMBL" id="RVU38997.1"/>
    </source>
</evidence>
<protein>
    <submittedName>
        <fullName evidence="3">CsbD family protein</fullName>
    </submittedName>
</protein>
<dbReference type="AlphaFoldDB" id="A0A437QWU6"/>
<evidence type="ECO:0000313" key="4">
    <source>
        <dbReference type="Proteomes" id="UP000287447"/>
    </source>
</evidence>
<dbReference type="SUPFAM" id="SSF69047">
    <property type="entry name" value="Hypothetical protein YjbJ"/>
    <property type="match status" value="1"/>
</dbReference>
<feature type="domain" description="CsbD-like" evidence="2">
    <location>
        <begin position="6"/>
        <end position="56"/>
    </location>
</feature>
<reference evidence="4" key="1">
    <citation type="submission" date="2019-01" db="EMBL/GenBank/DDBJ databases">
        <title>Gri0909 isolated from a small marine red alga.</title>
        <authorList>
            <person name="Kim J."/>
            <person name="Jeong S.E."/>
            <person name="Jeon C.O."/>
        </authorList>
    </citation>
    <scope>NUCLEOTIDE SEQUENCE [LARGE SCALE GENOMIC DNA]</scope>
    <source>
        <strain evidence="4">Gri0909</strain>
    </source>
</reference>
<dbReference type="Pfam" id="PF05532">
    <property type="entry name" value="CsbD"/>
    <property type="match status" value="1"/>
</dbReference>
<comment type="caution">
    <text evidence="3">The sequence shown here is derived from an EMBL/GenBank/DDBJ whole genome shotgun (WGS) entry which is preliminary data.</text>
</comment>
<dbReference type="InterPro" id="IPR026042">
    <property type="entry name" value="YjbJ"/>
</dbReference>
<gene>
    <name evidence="3" type="ORF">EOI86_06980</name>
</gene>
<dbReference type="InterPro" id="IPR036629">
    <property type="entry name" value="YjbJ_sf"/>
</dbReference>
<dbReference type="PANTHER" id="PTHR34977:SF1">
    <property type="entry name" value="UPF0337 PROTEIN YJBJ"/>
    <property type="match status" value="1"/>
</dbReference>
<dbReference type="EMBL" id="SADE01000001">
    <property type="protein sequence ID" value="RVU38997.1"/>
    <property type="molecule type" value="Genomic_DNA"/>
</dbReference>
<dbReference type="PIRSF" id="PIRSF039008">
    <property type="entry name" value="YjbJ"/>
    <property type="match status" value="1"/>
</dbReference>
<dbReference type="RefSeq" id="WP_127764369.1">
    <property type="nucleotide sequence ID" value="NZ_SADE01000001.1"/>
</dbReference>
<dbReference type="Proteomes" id="UP000287447">
    <property type="component" value="Unassembled WGS sequence"/>
</dbReference>
<name>A0A437QWU6_9PROT</name>
<dbReference type="InterPro" id="IPR050423">
    <property type="entry name" value="UPF0337_stress_rsp"/>
</dbReference>
<dbReference type="PANTHER" id="PTHR34977">
    <property type="entry name" value="UPF0337 PROTEIN YJBJ"/>
    <property type="match status" value="1"/>
</dbReference>
<evidence type="ECO:0000256" key="1">
    <source>
        <dbReference type="ARBA" id="ARBA00009129"/>
    </source>
</evidence>
<proteinExistence type="inferred from homology"/>
<sequence>MNEQILKGRWTELKGQAKEKWGRLTNDEIDQVDGNVDQLIGKLQQRYGLVEEEARKEVNAWLEAR</sequence>
<dbReference type="OrthoDB" id="9796058at2"/>
<dbReference type="Gene3D" id="1.10.1470.10">
    <property type="entry name" value="YjbJ"/>
    <property type="match status" value="1"/>
</dbReference>
<keyword evidence="4" id="KW-1185">Reference proteome</keyword>